<dbReference type="InterPro" id="IPR022764">
    <property type="entry name" value="Peptidase_S54_rhomboid_dom"/>
</dbReference>
<dbReference type="OrthoDB" id="9813074at2"/>
<dbReference type="GO" id="GO:0016020">
    <property type="term" value="C:membrane"/>
    <property type="evidence" value="ECO:0007669"/>
    <property type="project" value="UniProtKB-SubCell"/>
</dbReference>
<dbReference type="SUPFAM" id="SSF144091">
    <property type="entry name" value="Rhomboid-like"/>
    <property type="match status" value="1"/>
</dbReference>
<dbReference type="GO" id="GO:0004252">
    <property type="term" value="F:serine-type endopeptidase activity"/>
    <property type="evidence" value="ECO:0007669"/>
    <property type="project" value="InterPro"/>
</dbReference>
<keyword evidence="9" id="KW-0645">Protease</keyword>
<comment type="subcellular location">
    <subcellularLocation>
        <location evidence="1">Membrane</location>
        <topology evidence="1">Multi-pass membrane protein</topology>
    </subcellularLocation>
</comment>
<evidence type="ECO:0000256" key="4">
    <source>
        <dbReference type="ARBA" id="ARBA00022801"/>
    </source>
</evidence>
<feature type="domain" description="Peptidase S54 rhomboid" evidence="8">
    <location>
        <begin position="55"/>
        <end position="190"/>
    </location>
</feature>
<evidence type="ECO:0000256" key="6">
    <source>
        <dbReference type="ARBA" id="ARBA00023136"/>
    </source>
</evidence>
<proteinExistence type="inferred from homology"/>
<dbReference type="InterPro" id="IPR035952">
    <property type="entry name" value="Rhomboid-like_sf"/>
</dbReference>
<feature type="transmembrane region" description="Helical" evidence="7">
    <location>
        <begin position="57"/>
        <end position="84"/>
    </location>
</feature>
<keyword evidence="5 7" id="KW-1133">Transmembrane helix</keyword>
<dbReference type="InterPro" id="IPR050925">
    <property type="entry name" value="Rhomboid_protease_S54"/>
</dbReference>
<keyword evidence="4" id="KW-0378">Hydrolase</keyword>
<feature type="transmembrane region" description="Helical" evidence="7">
    <location>
        <begin position="96"/>
        <end position="115"/>
    </location>
</feature>
<keyword evidence="6 7" id="KW-0472">Membrane</keyword>
<evidence type="ECO:0000313" key="10">
    <source>
        <dbReference type="Proteomes" id="UP000245938"/>
    </source>
</evidence>
<evidence type="ECO:0000313" key="9">
    <source>
        <dbReference type="EMBL" id="PWI24893.1"/>
    </source>
</evidence>
<sequence length="208" mass="23710">MFNRQENLSQYIRYYPVISILIGINLIVYLLGLIPSIEARIFYYGIASNLMIDQGEYWRLITAVFIHAGFMHLLFNMFALYVFGPELEKIAGKMRFFTIYIVSGILGNVITYATQPLDYNSVGASGAIFGIFGAYVALVYYTRKIMPQLRQYILPIVVISVVMTFLQPNVNVTAHITGLLVGMILGFLNFHPKNIARWQKKQRDKSSS</sequence>
<feature type="transmembrane region" description="Helical" evidence="7">
    <location>
        <begin position="172"/>
        <end position="190"/>
    </location>
</feature>
<keyword evidence="3 7" id="KW-0812">Transmembrane</keyword>
<keyword evidence="10" id="KW-1185">Reference proteome</keyword>
<dbReference type="Proteomes" id="UP000245938">
    <property type="component" value="Unassembled WGS sequence"/>
</dbReference>
<accession>A0A2U3AK44</accession>
<evidence type="ECO:0000256" key="1">
    <source>
        <dbReference type="ARBA" id="ARBA00004141"/>
    </source>
</evidence>
<organism evidence="9 10">
    <name type="scientific">Kurthia sibirica</name>
    <dbReference type="NCBI Taxonomy" id="202750"/>
    <lineage>
        <taxon>Bacteria</taxon>
        <taxon>Bacillati</taxon>
        <taxon>Bacillota</taxon>
        <taxon>Bacilli</taxon>
        <taxon>Bacillales</taxon>
        <taxon>Caryophanaceae</taxon>
        <taxon>Kurthia</taxon>
    </lineage>
</organism>
<dbReference type="AlphaFoldDB" id="A0A2U3AK44"/>
<gene>
    <name evidence="9" type="ORF">DEX24_10790</name>
</gene>
<dbReference type="RefSeq" id="WP_109306436.1">
    <property type="nucleotide sequence ID" value="NZ_BJUF01000005.1"/>
</dbReference>
<feature type="transmembrane region" description="Helical" evidence="7">
    <location>
        <begin position="12"/>
        <end position="37"/>
    </location>
</feature>
<evidence type="ECO:0000256" key="5">
    <source>
        <dbReference type="ARBA" id="ARBA00022989"/>
    </source>
</evidence>
<evidence type="ECO:0000256" key="2">
    <source>
        <dbReference type="ARBA" id="ARBA00009045"/>
    </source>
</evidence>
<dbReference type="EMBL" id="QFVR01000014">
    <property type="protein sequence ID" value="PWI24893.1"/>
    <property type="molecule type" value="Genomic_DNA"/>
</dbReference>
<comment type="similarity">
    <text evidence="2">Belongs to the peptidase S54 family.</text>
</comment>
<evidence type="ECO:0000259" key="8">
    <source>
        <dbReference type="Pfam" id="PF01694"/>
    </source>
</evidence>
<dbReference type="Gene3D" id="1.20.1540.10">
    <property type="entry name" value="Rhomboid-like"/>
    <property type="match status" value="1"/>
</dbReference>
<protein>
    <submittedName>
        <fullName evidence="9">Rhomboid family intramembrane serine protease</fullName>
    </submittedName>
</protein>
<dbReference type="PANTHER" id="PTHR43731">
    <property type="entry name" value="RHOMBOID PROTEASE"/>
    <property type="match status" value="1"/>
</dbReference>
<dbReference type="GO" id="GO:0006508">
    <property type="term" value="P:proteolysis"/>
    <property type="evidence" value="ECO:0007669"/>
    <property type="project" value="UniProtKB-KW"/>
</dbReference>
<evidence type="ECO:0000256" key="7">
    <source>
        <dbReference type="SAM" id="Phobius"/>
    </source>
</evidence>
<comment type="caution">
    <text evidence="9">The sequence shown here is derived from an EMBL/GenBank/DDBJ whole genome shotgun (WGS) entry which is preliminary data.</text>
</comment>
<name>A0A2U3AK44_9BACL</name>
<feature type="transmembrane region" description="Helical" evidence="7">
    <location>
        <begin position="149"/>
        <end position="166"/>
    </location>
</feature>
<reference evidence="9 10" key="1">
    <citation type="submission" date="2018-05" db="EMBL/GenBank/DDBJ databases">
        <title>Kurthia sibirica genome sequence.</title>
        <authorList>
            <person name="Maclea K.S."/>
            <person name="Goen A.E."/>
        </authorList>
    </citation>
    <scope>NUCLEOTIDE SEQUENCE [LARGE SCALE GENOMIC DNA]</scope>
    <source>
        <strain evidence="9 10">ATCC 49154</strain>
    </source>
</reference>
<dbReference type="Pfam" id="PF01694">
    <property type="entry name" value="Rhomboid"/>
    <property type="match status" value="1"/>
</dbReference>
<dbReference type="PANTHER" id="PTHR43731:SF14">
    <property type="entry name" value="PRESENILIN-ASSOCIATED RHOMBOID-LIKE PROTEIN, MITOCHONDRIAL"/>
    <property type="match status" value="1"/>
</dbReference>
<feature type="transmembrane region" description="Helical" evidence="7">
    <location>
        <begin position="121"/>
        <end position="142"/>
    </location>
</feature>
<evidence type="ECO:0000256" key="3">
    <source>
        <dbReference type="ARBA" id="ARBA00022692"/>
    </source>
</evidence>